<reference evidence="2 3" key="1">
    <citation type="journal article" date="2019" name="Fungal Biol. Biotechnol.">
        <title>Draft genome sequence of fastidious pathogen Ceratobasidium theobromae, which causes vascular-streak dieback in Theobroma cacao.</title>
        <authorList>
            <person name="Ali S.S."/>
            <person name="Asman A."/>
            <person name="Shao J."/>
            <person name="Firmansyah A.P."/>
            <person name="Susilo A.W."/>
            <person name="Rosmana A."/>
            <person name="McMahon P."/>
            <person name="Junaid M."/>
            <person name="Guest D."/>
            <person name="Kheng T.Y."/>
            <person name="Meinhardt L.W."/>
            <person name="Bailey B.A."/>
        </authorList>
    </citation>
    <scope>NUCLEOTIDE SEQUENCE [LARGE SCALE GENOMIC DNA]</scope>
    <source>
        <strain evidence="2 3">CT2</strain>
    </source>
</reference>
<evidence type="ECO:0000313" key="3">
    <source>
        <dbReference type="Proteomes" id="UP000383932"/>
    </source>
</evidence>
<protein>
    <submittedName>
        <fullName evidence="2">Uncharacterized protein</fullName>
    </submittedName>
</protein>
<evidence type="ECO:0000313" key="2">
    <source>
        <dbReference type="EMBL" id="KAB5588889.1"/>
    </source>
</evidence>
<dbReference type="AlphaFoldDB" id="A0A5N5QB76"/>
<evidence type="ECO:0000256" key="1">
    <source>
        <dbReference type="SAM" id="MobiDB-lite"/>
    </source>
</evidence>
<organism evidence="2 3">
    <name type="scientific">Ceratobasidium theobromae</name>
    <dbReference type="NCBI Taxonomy" id="1582974"/>
    <lineage>
        <taxon>Eukaryota</taxon>
        <taxon>Fungi</taxon>
        <taxon>Dikarya</taxon>
        <taxon>Basidiomycota</taxon>
        <taxon>Agaricomycotina</taxon>
        <taxon>Agaricomycetes</taxon>
        <taxon>Cantharellales</taxon>
        <taxon>Ceratobasidiaceae</taxon>
        <taxon>Ceratobasidium</taxon>
    </lineage>
</organism>
<accession>A0A5N5QB76</accession>
<sequence length="238" mass="25252">MAIPAVTLAVAGLGESSMDLDIIMDDPWDNPTFPGIGGPPSPVLSAVDEDTAYWGNVDDLNTSADISTGVPTQASNAGNFLDEGEALFGSPHLFDLSPSIHSVKDDSELFPLLDFELEPQVADTSNTPVEQNGSEPNPQLNKICQIPGDLWRGDLSPEHSRETSPPSGELVGFPDEGDGPKDTPNLPDGLWAIQELVAYLSSHGKLTVQGAEEILKLLDFCFKNGMLEIDIALATGLA</sequence>
<proteinExistence type="predicted"/>
<dbReference type="Proteomes" id="UP000383932">
    <property type="component" value="Unassembled WGS sequence"/>
</dbReference>
<name>A0A5N5QB76_9AGAM</name>
<dbReference type="EMBL" id="SSOP01000351">
    <property type="protein sequence ID" value="KAB5588889.1"/>
    <property type="molecule type" value="Genomic_DNA"/>
</dbReference>
<gene>
    <name evidence="2" type="ORF">CTheo_7665</name>
</gene>
<feature type="region of interest" description="Disordered" evidence="1">
    <location>
        <begin position="153"/>
        <end position="185"/>
    </location>
</feature>
<keyword evidence="3" id="KW-1185">Reference proteome</keyword>
<comment type="caution">
    <text evidence="2">The sequence shown here is derived from an EMBL/GenBank/DDBJ whole genome shotgun (WGS) entry which is preliminary data.</text>
</comment>
<feature type="compositionally biased region" description="Basic and acidic residues" evidence="1">
    <location>
        <begin position="153"/>
        <end position="162"/>
    </location>
</feature>